<dbReference type="WBParaSite" id="Bm6778b.1">
    <property type="protein sequence ID" value="Bm6778b.1"/>
    <property type="gene ID" value="WBGene00227039"/>
</dbReference>
<dbReference type="CTD" id="6103007"/>
<feature type="transmembrane region" description="Helical" evidence="1">
    <location>
        <begin position="35"/>
        <end position="55"/>
    </location>
</feature>
<organism evidence="2">
    <name type="scientific">Brugia malayi</name>
    <name type="common">Filarial nematode worm</name>
    <dbReference type="NCBI Taxonomy" id="6279"/>
    <lineage>
        <taxon>Eukaryota</taxon>
        <taxon>Metazoa</taxon>
        <taxon>Ecdysozoa</taxon>
        <taxon>Nematoda</taxon>
        <taxon>Chromadorea</taxon>
        <taxon>Rhabditida</taxon>
        <taxon>Spirurina</taxon>
        <taxon>Spiruromorpha</taxon>
        <taxon>Filarioidea</taxon>
        <taxon>Onchocercidae</taxon>
        <taxon>Brugia</taxon>
    </lineage>
</organism>
<dbReference type="Proteomes" id="UP000006672">
    <property type="component" value="Unassembled WGS sequence"/>
</dbReference>
<keyword evidence="1" id="KW-1133">Transmembrane helix</keyword>
<accession>A0A8L7TFV9</accession>
<dbReference type="RefSeq" id="XP_001899580.1">
    <property type="nucleotide sequence ID" value="XM_001899545.2"/>
</dbReference>
<proteinExistence type="predicted"/>
<dbReference type="OrthoDB" id="5834526at2759"/>
<keyword evidence="3" id="KW-1185">Reference proteome</keyword>
<keyword evidence="1" id="KW-0472">Membrane</keyword>
<dbReference type="KEGG" id="bmy:BM_BM6778"/>
<sequence>MLSERMSFSCTSIDDNLHFLSFFFHSNLLFQMINFSLFATFYLSVILSAIHGYVFPCLDECQCDTDDEVIYCHNGRRTTLELPDIRLRGFIVIGLTNNAIEKLPDEKSILELFPDLMAIDVEGNAQFDCESLKAYKKIKVYSDCKGTELMITRDQRLLDIENSTDICDFQCQVNKHYKILYNYVVKLWKMLKMKYDDIDKEKIIKDVKDFFVNIAKKIEELHTK</sequence>
<reference evidence="4" key="3">
    <citation type="submission" date="2022-04" db="UniProtKB">
        <authorList>
            <consortium name="WormBaseParasite"/>
        </authorList>
    </citation>
    <scope>IDENTIFICATION</scope>
</reference>
<evidence type="ECO:0000313" key="4">
    <source>
        <dbReference type="WBParaSite" id="Bm6778b.1"/>
    </source>
</evidence>
<protein>
    <submittedName>
        <fullName evidence="4">Bm6778, isoform c</fullName>
    </submittedName>
</protein>
<dbReference type="EMBL" id="CAAKNF010000196">
    <property type="protein sequence ID" value="VIO86307.1"/>
    <property type="molecule type" value="Genomic_DNA"/>
</dbReference>
<evidence type="ECO:0000256" key="1">
    <source>
        <dbReference type="SAM" id="Phobius"/>
    </source>
</evidence>
<dbReference type="GeneID" id="6103007"/>
<name>A0A4E9ESL4_BRUMA</name>
<keyword evidence="1" id="KW-0812">Transmembrane</keyword>
<dbReference type="PANTHER" id="PTHR39385:SF2">
    <property type="entry name" value="SLIT-LIKE 3 PROTEIN"/>
    <property type="match status" value="1"/>
</dbReference>
<reference evidence="3" key="1">
    <citation type="journal article" date="2007" name="Science">
        <title>Draft genome of the filarial nematode parasite Brugia malayi.</title>
        <authorList>
            <person name="Ghedin E."/>
            <person name="Wang S."/>
            <person name="Spiro D."/>
            <person name="Caler E."/>
            <person name="Zhao Q."/>
            <person name="Crabtree J."/>
            <person name="Allen J.E."/>
            <person name="Delcher A.L."/>
            <person name="Guiliano D.B."/>
            <person name="Miranda-Saavedra D."/>
            <person name="Angiuoli S.V."/>
            <person name="Creasy T."/>
            <person name="Amedeo P."/>
            <person name="Haas B."/>
            <person name="El-Sayed N.M."/>
            <person name="Wortman J.R."/>
            <person name="Feldblyum T."/>
            <person name="Tallon L."/>
            <person name="Schatz M."/>
            <person name="Shumway M."/>
            <person name="Koo H."/>
            <person name="Salzberg S.L."/>
            <person name="Schobel S."/>
            <person name="Pertea M."/>
            <person name="Pop M."/>
            <person name="White O."/>
            <person name="Barton G.J."/>
            <person name="Carlow C.K."/>
            <person name="Crawford M.J."/>
            <person name="Daub J."/>
            <person name="Dimmic M.W."/>
            <person name="Estes C.F."/>
            <person name="Foster J.M."/>
            <person name="Ganatra M."/>
            <person name="Gregory W.F."/>
            <person name="Johnson N.M."/>
            <person name="Jin J."/>
            <person name="Komuniecki R."/>
            <person name="Korf I."/>
            <person name="Kumar S."/>
            <person name="Laney S."/>
            <person name="Li B.W."/>
            <person name="Li W."/>
            <person name="Lindblom T.H."/>
            <person name="Lustigman S."/>
            <person name="Ma D."/>
            <person name="Maina C.V."/>
            <person name="Martin D.M."/>
            <person name="McCarter J.P."/>
            <person name="McReynolds L."/>
            <person name="Mitreva M."/>
            <person name="Nutman T.B."/>
            <person name="Parkinson J."/>
            <person name="Peregrin-Alvarez J.M."/>
            <person name="Poole C."/>
            <person name="Ren Q."/>
            <person name="Saunders L."/>
            <person name="Sluder A.E."/>
            <person name="Smith K."/>
            <person name="Stanke M."/>
            <person name="Unnasch T.R."/>
            <person name="Ware J."/>
            <person name="Wei A.D."/>
            <person name="Weil G."/>
            <person name="Williams D.J."/>
            <person name="Zhang Y."/>
            <person name="Williams S.A."/>
            <person name="Fraser-Liggett C."/>
            <person name="Slatko B."/>
            <person name="Blaxter M.L."/>
            <person name="Scott A.L."/>
        </authorList>
    </citation>
    <scope>NUCLEOTIDE SEQUENCE</scope>
    <source>
        <strain evidence="3">FR3</strain>
    </source>
</reference>
<dbReference type="PANTHER" id="PTHR39385">
    <property type="entry name" value="PROTEIN CBG20422"/>
    <property type="match status" value="1"/>
</dbReference>
<accession>A0A4E9ESL4</accession>
<evidence type="ECO:0000313" key="2">
    <source>
        <dbReference type="EMBL" id="VIO86307.1"/>
    </source>
</evidence>
<gene>
    <name evidence="2" type="primary">Bm6778</name>
    <name evidence="4" type="synonym">Bm1_40615</name>
    <name evidence="2" type="ORF">BM_BM6778</name>
</gene>
<dbReference type="AlphaFoldDB" id="A0A4E9ESL4"/>
<reference evidence="2" key="2">
    <citation type="submission" date="2019-04" db="EMBL/GenBank/DDBJ databases">
        <authorList>
            <person name="Howe K."/>
            <person name="Paulini M."/>
            <person name="Williams G."/>
        </authorList>
    </citation>
    <scope>NUCLEOTIDE SEQUENCE [LARGE SCALE GENOMIC DNA]</scope>
    <source>
        <strain evidence="2">FR3</strain>
    </source>
</reference>
<evidence type="ECO:0000313" key="3">
    <source>
        <dbReference type="Proteomes" id="UP000006672"/>
    </source>
</evidence>
<dbReference type="InterPro" id="IPR032675">
    <property type="entry name" value="LRR_dom_sf"/>
</dbReference>
<dbReference type="Gene3D" id="3.80.10.10">
    <property type="entry name" value="Ribonuclease Inhibitor"/>
    <property type="match status" value="1"/>
</dbReference>